<reference evidence="11" key="1">
    <citation type="submission" date="2021-04" db="EMBL/GenBank/DDBJ databases">
        <authorList>
            <consortium name="Molecular Ecology Group"/>
        </authorList>
    </citation>
    <scope>NUCLEOTIDE SEQUENCE</scope>
</reference>
<evidence type="ECO:0000256" key="7">
    <source>
        <dbReference type="SAM" id="Phobius"/>
    </source>
</evidence>
<organism evidence="11 12">
    <name type="scientific">Candidula unifasciata</name>
    <dbReference type="NCBI Taxonomy" id="100452"/>
    <lineage>
        <taxon>Eukaryota</taxon>
        <taxon>Metazoa</taxon>
        <taxon>Spiralia</taxon>
        <taxon>Lophotrochozoa</taxon>
        <taxon>Mollusca</taxon>
        <taxon>Gastropoda</taxon>
        <taxon>Heterobranchia</taxon>
        <taxon>Euthyneura</taxon>
        <taxon>Panpulmonata</taxon>
        <taxon>Eupulmonata</taxon>
        <taxon>Stylommatophora</taxon>
        <taxon>Helicina</taxon>
        <taxon>Helicoidea</taxon>
        <taxon>Geomitridae</taxon>
        <taxon>Candidula</taxon>
    </lineage>
</organism>
<feature type="transmembrane region" description="Helical" evidence="7">
    <location>
        <begin position="541"/>
        <end position="562"/>
    </location>
</feature>
<dbReference type="PROSITE" id="PS01186">
    <property type="entry name" value="EGF_2"/>
    <property type="match status" value="1"/>
</dbReference>
<keyword evidence="12" id="KW-1185">Reference proteome</keyword>
<keyword evidence="8" id="KW-0732">Signal</keyword>
<keyword evidence="4 7" id="KW-0812">Transmembrane</keyword>
<dbReference type="PANTHER" id="PTHR14319:SF3">
    <property type="entry name" value="TRANSMEMBRANE PROTEIN-LIKE PROTEIN"/>
    <property type="match status" value="1"/>
</dbReference>
<feature type="signal peptide" evidence="8">
    <location>
        <begin position="1"/>
        <end position="23"/>
    </location>
</feature>
<sequence>MAGCVRVLPSYVVLLLLQESVEWRFHRNLYEYKTYGAITLEIFNIPSHPVRVNINSSVESSSSSCPLMTVKIFSSQFGIPVVRREGESFPDKLFVSKTPVQNITVVSTNQSVVWQLDPVKPGQLYVMAILPRADTRIKQKGLQLECHYYVNLQATVLYYLDTDIYQLGFNRTHEVSLVAKSKTLFRYVLCISFKVPVDAKSYVVELGGCGLEQCPVNASVSETLGVSMEDGSSRVCHWVNGSCRLEVRLCFHKLKISCCCKFAILKLRGWSAHRLQHPSQCHTGVEFNASSLKDNSKNYVIIPYPQSGLWFVSLVAQCFHTDTGTGKEVLQPCKSPITANVTIRLSPCIDGGCLKRGVCKLFMESDLLFSACNCFSGWRGYGCNDGSQADDATLEIIGVYLLTLSNLCFIPGIVLAIRRRFYVEALVYSYNMFFSTFYHACDSSEIYQLCILPYNALSFADFFASLLSFWVTLMVMARISQGLRSFLHMLSALFISLGEVYNRHGLMEQLMPIAAGVFILLVSWALESYKRRTVFPSKQRLLWYILPGLVLAGAGLIVSLAFQTDSNYKYTHSTWHVLVSFSIAFLLPPGRKQPDSPASLSVQSGDITRQSVVGSQEFNASILHAHDAGTPDGALEPSSPPATPRNSREVGLMLLNRSHSRGSQNLVL</sequence>
<evidence type="ECO:0000256" key="4">
    <source>
        <dbReference type="ARBA" id="ARBA00022692"/>
    </source>
</evidence>
<keyword evidence="5 7" id="KW-1133">Transmembrane helix</keyword>
<dbReference type="PANTHER" id="PTHR14319">
    <property type="entry name" value="FIVE-SPAN TRANSMEMBRANE PROTEIN M83"/>
    <property type="match status" value="1"/>
</dbReference>
<evidence type="ECO:0000259" key="10">
    <source>
        <dbReference type="PROSITE" id="PS01186"/>
    </source>
</evidence>
<feature type="transmembrane region" description="Helical" evidence="7">
    <location>
        <begin position="510"/>
        <end position="529"/>
    </location>
</feature>
<evidence type="ECO:0000259" key="9">
    <source>
        <dbReference type="PROSITE" id="PS00022"/>
    </source>
</evidence>
<name>A0A8S3YPR0_9EUPU</name>
<dbReference type="Pfam" id="PF12036">
    <property type="entry name" value="DUF3522"/>
    <property type="match status" value="1"/>
</dbReference>
<keyword evidence="3" id="KW-1003">Cell membrane</keyword>
<evidence type="ECO:0000313" key="12">
    <source>
        <dbReference type="Proteomes" id="UP000678393"/>
    </source>
</evidence>
<dbReference type="OrthoDB" id="69646at2759"/>
<dbReference type="PROSITE" id="PS00022">
    <property type="entry name" value="EGF_1"/>
    <property type="match status" value="1"/>
</dbReference>
<evidence type="ECO:0000256" key="1">
    <source>
        <dbReference type="ARBA" id="ARBA00004651"/>
    </source>
</evidence>
<dbReference type="AlphaFoldDB" id="A0A8S3YPR0"/>
<evidence type="ECO:0000256" key="5">
    <source>
        <dbReference type="ARBA" id="ARBA00022989"/>
    </source>
</evidence>
<keyword evidence="6 7" id="KW-0472">Membrane</keyword>
<accession>A0A8S3YPR0</accession>
<feature type="transmembrane region" description="Helical" evidence="7">
    <location>
        <begin position="568"/>
        <end position="587"/>
    </location>
</feature>
<dbReference type="GO" id="GO:0005886">
    <property type="term" value="C:plasma membrane"/>
    <property type="evidence" value="ECO:0007669"/>
    <property type="project" value="UniProtKB-SubCell"/>
</dbReference>
<comment type="similarity">
    <text evidence="2">Belongs to the TMEM8 family.</text>
</comment>
<dbReference type="InterPro" id="IPR021910">
    <property type="entry name" value="NGX6/PGAP6/MYMK"/>
</dbReference>
<gene>
    <name evidence="11" type="ORF">CUNI_LOCUS2993</name>
</gene>
<evidence type="ECO:0000256" key="8">
    <source>
        <dbReference type="SAM" id="SignalP"/>
    </source>
</evidence>
<dbReference type="EMBL" id="CAJHNH020000405">
    <property type="protein sequence ID" value="CAG5117435.1"/>
    <property type="molecule type" value="Genomic_DNA"/>
</dbReference>
<proteinExistence type="inferred from homology"/>
<dbReference type="InterPro" id="IPR000742">
    <property type="entry name" value="EGF"/>
</dbReference>
<comment type="subcellular location">
    <subcellularLocation>
        <location evidence="1">Cell membrane</location>
        <topology evidence="1">Multi-pass membrane protein</topology>
    </subcellularLocation>
</comment>
<comment type="caution">
    <text evidence="11">The sequence shown here is derived from an EMBL/GenBank/DDBJ whole genome shotgun (WGS) entry which is preliminary data.</text>
</comment>
<feature type="domain" description="EGF-like" evidence="9 10">
    <location>
        <begin position="372"/>
        <end position="383"/>
    </location>
</feature>
<evidence type="ECO:0000256" key="2">
    <source>
        <dbReference type="ARBA" id="ARBA00005542"/>
    </source>
</evidence>
<evidence type="ECO:0000313" key="11">
    <source>
        <dbReference type="EMBL" id="CAG5117435.1"/>
    </source>
</evidence>
<feature type="transmembrane region" description="Helical" evidence="7">
    <location>
        <begin position="446"/>
        <end position="473"/>
    </location>
</feature>
<feature type="transmembrane region" description="Helical" evidence="7">
    <location>
        <begin position="397"/>
        <end position="416"/>
    </location>
</feature>
<feature type="chain" id="PRO_5035907216" description="EGF-like domain-containing protein" evidence="8">
    <location>
        <begin position="24"/>
        <end position="668"/>
    </location>
</feature>
<protein>
    <recommendedName>
        <fullName evidence="9 10">EGF-like domain-containing protein</fullName>
    </recommendedName>
</protein>
<dbReference type="Proteomes" id="UP000678393">
    <property type="component" value="Unassembled WGS sequence"/>
</dbReference>
<evidence type="ECO:0000256" key="3">
    <source>
        <dbReference type="ARBA" id="ARBA00022475"/>
    </source>
</evidence>
<evidence type="ECO:0000256" key="6">
    <source>
        <dbReference type="ARBA" id="ARBA00023136"/>
    </source>
</evidence>